<dbReference type="Proteomes" id="UP001054857">
    <property type="component" value="Unassembled WGS sequence"/>
</dbReference>
<comment type="catalytic activity">
    <reaction evidence="2">
        <text>ssDNA + n NTP = ssDNA/pppN(pN)n-1 hybrid + (n-1) diphosphate.</text>
        <dbReference type="EC" id="2.7.7.102"/>
    </reaction>
</comment>
<evidence type="ECO:0000313" key="5">
    <source>
        <dbReference type="EMBL" id="GFR42911.1"/>
    </source>
</evidence>
<feature type="non-terminal residue" evidence="5">
    <location>
        <position position="1"/>
    </location>
</feature>
<dbReference type="AlphaFoldDB" id="A0AAD3DJC4"/>
<comment type="caution">
    <text evidence="5">The sequence shown here is derived from an EMBL/GenBank/DDBJ whole genome shotgun (WGS) entry which is preliminary data.</text>
</comment>
<dbReference type="GO" id="GO:0006264">
    <property type="term" value="P:mitochondrial DNA replication"/>
    <property type="evidence" value="ECO:0007669"/>
    <property type="project" value="TreeGrafter"/>
</dbReference>
<evidence type="ECO:0000256" key="2">
    <source>
        <dbReference type="ARBA" id="ARBA00044677"/>
    </source>
</evidence>
<dbReference type="GO" id="GO:0005634">
    <property type="term" value="C:nucleus"/>
    <property type="evidence" value="ECO:0007669"/>
    <property type="project" value="TreeGrafter"/>
</dbReference>
<dbReference type="EMBL" id="BMAR01000004">
    <property type="protein sequence ID" value="GFR42911.1"/>
    <property type="molecule type" value="Genomic_DNA"/>
</dbReference>
<sequence>DKFSRHLVVRLPGRALAGNGVAGALVAKMGPALQEAGLVLLKAGEPPGGATAPLVDPAVYSRTRHFRMLWCCKGGKSASLQPSARFALAHQQQAQQQQQQAQQQQAPPLPSLPLPLQQLFLSSLICNVHPAAELLTLPPGFMQGVQSLRSVPGSFCLPDGAAAGSAGSAATSDAAVLLAGSLVHPD</sequence>
<organism evidence="5 6">
    <name type="scientific">Astrephomene gubernaculifera</name>
    <dbReference type="NCBI Taxonomy" id="47775"/>
    <lineage>
        <taxon>Eukaryota</taxon>
        <taxon>Viridiplantae</taxon>
        <taxon>Chlorophyta</taxon>
        <taxon>core chlorophytes</taxon>
        <taxon>Chlorophyceae</taxon>
        <taxon>CS clade</taxon>
        <taxon>Chlamydomonadales</taxon>
        <taxon>Astrephomenaceae</taxon>
        <taxon>Astrephomene</taxon>
    </lineage>
</organism>
<dbReference type="GO" id="GO:0003682">
    <property type="term" value="F:chromatin binding"/>
    <property type="evidence" value="ECO:0007669"/>
    <property type="project" value="TreeGrafter"/>
</dbReference>
<dbReference type="EC" id="2.7.7.102" evidence="3"/>
<dbReference type="PANTHER" id="PTHR31399">
    <property type="entry name" value="DNA-DIRECTED PRIMASE / POLYMERASE PROTEIN"/>
    <property type="match status" value="1"/>
</dbReference>
<dbReference type="GO" id="GO:0005759">
    <property type="term" value="C:mitochondrial matrix"/>
    <property type="evidence" value="ECO:0007669"/>
    <property type="project" value="TreeGrafter"/>
</dbReference>
<name>A0AAD3DJC4_9CHLO</name>
<dbReference type="GO" id="GO:0042276">
    <property type="term" value="P:error-prone translesion synthesis"/>
    <property type="evidence" value="ECO:0007669"/>
    <property type="project" value="InterPro"/>
</dbReference>
<accession>A0AAD3DJC4</accession>
<proteinExistence type="predicted"/>
<evidence type="ECO:0000256" key="1">
    <source>
        <dbReference type="ARBA" id="ARBA00026139"/>
    </source>
</evidence>
<protein>
    <recommendedName>
        <fullName evidence="1">DNA-directed primase/polymerase protein</fullName>
        <ecNumber evidence="3">2.7.7.102</ecNumber>
    </recommendedName>
</protein>
<evidence type="ECO:0000256" key="3">
    <source>
        <dbReference type="ARBA" id="ARBA00044768"/>
    </source>
</evidence>
<feature type="non-terminal residue" evidence="5">
    <location>
        <position position="186"/>
    </location>
</feature>
<evidence type="ECO:0000256" key="4">
    <source>
        <dbReference type="ARBA" id="ARBA00047303"/>
    </source>
</evidence>
<comment type="catalytic activity">
    <reaction evidence="4">
        <text>DNA(n) + a 2'-deoxyribonucleoside 5'-triphosphate = DNA(n+1) + diphosphate</text>
        <dbReference type="Rhea" id="RHEA:22508"/>
        <dbReference type="Rhea" id="RHEA-COMP:17339"/>
        <dbReference type="Rhea" id="RHEA-COMP:17340"/>
        <dbReference type="ChEBI" id="CHEBI:33019"/>
        <dbReference type="ChEBI" id="CHEBI:61560"/>
        <dbReference type="ChEBI" id="CHEBI:173112"/>
        <dbReference type="EC" id="2.7.7.7"/>
    </reaction>
    <physiologicalReaction direction="left-to-right" evidence="4">
        <dbReference type="Rhea" id="RHEA:22509"/>
    </physiologicalReaction>
</comment>
<dbReference type="GO" id="GO:0009411">
    <property type="term" value="P:response to UV"/>
    <property type="evidence" value="ECO:0007669"/>
    <property type="project" value="TreeGrafter"/>
</dbReference>
<evidence type="ECO:0000313" key="6">
    <source>
        <dbReference type="Proteomes" id="UP001054857"/>
    </source>
</evidence>
<dbReference type="InterPro" id="IPR044917">
    <property type="entry name" value="PRIMPOL"/>
</dbReference>
<dbReference type="GO" id="GO:0031297">
    <property type="term" value="P:replication fork processing"/>
    <property type="evidence" value="ECO:0007669"/>
    <property type="project" value="TreeGrafter"/>
</dbReference>
<keyword evidence="6" id="KW-1185">Reference proteome</keyword>
<dbReference type="GO" id="GO:0003887">
    <property type="term" value="F:DNA-directed DNA polymerase activity"/>
    <property type="evidence" value="ECO:0007669"/>
    <property type="project" value="UniProtKB-EC"/>
</dbReference>
<gene>
    <name evidence="5" type="ORF">Agub_g3907</name>
</gene>
<reference evidence="5 6" key="1">
    <citation type="journal article" date="2021" name="Sci. Rep.">
        <title>Genome sequencing of the multicellular alga Astrephomene provides insights into convergent evolution of germ-soma differentiation.</title>
        <authorList>
            <person name="Yamashita S."/>
            <person name="Yamamoto K."/>
            <person name="Matsuzaki R."/>
            <person name="Suzuki S."/>
            <person name="Yamaguchi H."/>
            <person name="Hirooka S."/>
            <person name="Minakuchi Y."/>
            <person name="Miyagishima S."/>
            <person name="Kawachi M."/>
            <person name="Toyoda A."/>
            <person name="Nozaki H."/>
        </authorList>
    </citation>
    <scope>NUCLEOTIDE SEQUENCE [LARGE SCALE GENOMIC DNA]</scope>
    <source>
        <strain evidence="5 6">NIES-4017</strain>
    </source>
</reference>
<dbReference type="PANTHER" id="PTHR31399:SF0">
    <property type="entry name" value="DNA-DIRECTED PRIMASE_POLYMERASE PROTEIN"/>
    <property type="match status" value="1"/>
</dbReference>